<evidence type="ECO:0000259" key="9">
    <source>
        <dbReference type="Pfam" id="PF02781"/>
    </source>
</evidence>
<dbReference type="FunFam" id="3.30.360.10:FF:000011">
    <property type="entry name" value="Glucose-6-phosphate 1-dehydrogenase"/>
    <property type="match status" value="1"/>
</dbReference>
<dbReference type="Gene3D" id="3.30.360.10">
    <property type="entry name" value="Dihydrodipicolinate Reductase, domain 2"/>
    <property type="match status" value="1"/>
</dbReference>
<comment type="caution">
    <text evidence="10">The sequence shown here is derived from an EMBL/GenBank/DDBJ whole genome shotgun (WGS) entry which is preliminary data.</text>
</comment>
<evidence type="ECO:0000256" key="2">
    <source>
        <dbReference type="ARBA" id="ARBA00009975"/>
    </source>
</evidence>
<dbReference type="GO" id="GO:0004345">
    <property type="term" value="F:glucose-6-phosphate dehydrogenase activity"/>
    <property type="evidence" value="ECO:0007669"/>
    <property type="project" value="UniProtKB-UniRule"/>
</dbReference>
<dbReference type="InterPro" id="IPR022675">
    <property type="entry name" value="G6P_DH_C"/>
</dbReference>
<dbReference type="PANTHER" id="PTHR23429:SF0">
    <property type="entry name" value="GLUCOSE-6-PHOSPHATE 1-DEHYDROGENASE"/>
    <property type="match status" value="1"/>
</dbReference>
<keyword evidence="3 7" id="KW-0313">Glucose metabolism</keyword>
<keyword evidence="11" id="KW-1185">Reference proteome</keyword>
<comment type="similarity">
    <text evidence="2 7">Belongs to the glucose-6-phosphate dehydrogenase family.</text>
</comment>
<evidence type="ECO:0000259" key="8">
    <source>
        <dbReference type="Pfam" id="PF00479"/>
    </source>
</evidence>
<keyword evidence="5 7" id="KW-0560">Oxidoreductase</keyword>
<comment type="caution">
    <text evidence="7">Lacks conserved residue(s) required for the propagation of feature annotation.</text>
</comment>
<accession>A0A3E0TYR7</accession>
<keyword evidence="6 7" id="KW-0119">Carbohydrate metabolism</keyword>
<feature type="binding site" evidence="7">
    <location>
        <position position="176"/>
    </location>
    <ligand>
        <name>substrate</name>
    </ligand>
</feature>
<evidence type="ECO:0000256" key="6">
    <source>
        <dbReference type="ARBA" id="ARBA00023277"/>
    </source>
</evidence>
<evidence type="ECO:0000256" key="3">
    <source>
        <dbReference type="ARBA" id="ARBA00022526"/>
    </source>
</evidence>
<dbReference type="Pfam" id="PF02781">
    <property type="entry name" value="G6PD_C"/>
    <property type="match status" value="1"/>
</dbReference>
<dbReference type="EMBL" id="QUOT01000001">
    <property type="protein sequence ID" value="REL29604.1"/>
    <property type="molecule type" value="Genomic_DNA"/>
</dbReference>
<dbReference type="Gene3D" id="3.40.50.720">
    <property type="entry name" value="NAD(P)-binding Rossmann-like Domain"/>
    <property type="match status" value="1"/>
</dbReference>
<evidence type="ECO:0000256" key="4">
    <source>
        <dbReference type="ARBA" id="ARBA00022857"/>
    </source>
</evidence>
<feature type="binding site" evidence="7">
    <location>
        <position position="146"/>
    </location>
    <ligand>
        <name>NADP(+)</name>
        <dbReference type="ChEBI" id="CHEBI:58349"/>
    </ligand>
</feature>
<dbReference type="InterPro" id="IPR036291">
    <property type="entry name" value="NAD(P)-bd_dom_sf"/>
</dbReference>
<evidence type="ECO:0000256" key="5">
    <source>
        <dbReference type="ARBA" id="ARBA00023002"/>
    </source>
</evidence>
<name>A0A3E0TYR7_9GAMM</name>
<dbReference type="UniPathway" id="UPA00115">
    <property type="reaction ID" value="UER00408"/>
</dbReference>
<dbReference type="AlphaFoldDB" id="A0A3E0TYR7"/>
<dbReference type="PROSITE" id="PS00069">
    <property type="entry name" value="G6P_DEHYDROGENASE"/>
    <property type="match status" value="1"/>
</dbReference>
<dbReference type="GO" id="GO:0006006">
    <property type="term" value="P:glucose metabolic process"/>
    <property type="evidence" value="ECO:0007669"/>
    <property type="project" value="UniProtKB-KW"/>
</dbReference>
<comment type="pathway">
    <text evidence="1 7">Carbohydrate degradation; pentose phosphate pathway; D-ribulose 5-phosphate from D-glucose 6-phosphate (oxidative stage): step 1/3.</text>
</comment>
<organism evidence="10 11">
    <name type="scientific">Thalassotalea euphylliae</name>
    <dbReference type="NCBI Taxonomy" id="1655234"/>
    <lineage>
        <taxon>Bacteria</taxon>
        <taxon>Pseudomonadati</taxon>
        <taxon>Pseudomonadota</taxon>
        <taxon>Gammaproteobacteria</taxon>
        <taxon>Alteromonadales</taxon>
        <taxon>Colwelliaceae</taxon>
        <taxon>Thalassotalea</taxon>
    </lineage>
</organism>
<dbReference type="SUPFAM" id="SSF55347">
    <property type="entry name" value="Glyceraldehyde-3-phosphate dehydrogenase-like, C-terminal domain"/>
    <property type="match status" value="1"/>
</dbReference>
<reference evidence="11" key="1">
    <citation type="submission" date="2018-08" db="EMBL/GenBank/DDBJ databases">
        <title>Thalassotalea euphylliae genome.</title>
        <authorList>
            <person name="Summers S."/>
            <person name="Rice S.A."/>
            <person name="Freckelton M.L."/>
            <person name="Nedved B.T."/>
            <person name="Hadfield M.G."/>
        </authorList>
    </citation>
    <scope>NUCLEOTIDE SEQUENCE [LARGE SCALE GENOMIC DNA]</scope>
    <source>
        <strain evidence="11">H3</strain>
    </source>
</reference>
<feature type="binding site" evidence="7">
    <location>
        <begin position="92"/>
        <end position="93"/>
    </location>
    <ligand>
        <name>NADP(+)</name>
        <dbReference type="ChEBI" id="CHEBI:58349"/>
    </ligand>
</feature>
<dbReference type="NCBIfam" id="TIGR00871">
    <property type="entry name" value="zwf"/>
    <property type="match status" value="1"/>
</dbReference>
<dbReference type="Pfam" id="PF00479">
    <property type="entry name" value="G6PD_N"/>
    <property type="match status" value="1"/>
</dbReference>
<dbReference type="PRINTS" id="PR00079">
    <property type="entry name" value="G6PDHDRGNASE"/>
</dbReference>
<comment type="catalytic activity">
    <reaction evidence="7">
        <text>D-glucose 6-phosphate + NADP(+) = 6-phospho-D-glucono-1,5-lactone + NADPH + H(+)</text>
        <dbReference type="Rhea" id="RHEA:15841"/>
        <dbReference type="ChEBI" id="CHEBI:15378"/>
        <dbReference type="ChEBI" id="CHEBI:57783"/>
        <dbReference type="ChEBI" id="CHEBI:57955"/>
        <dbReference type="ChEBI" id="CHEBI:58349"/>
        <dbReference type="ChEBI" id="CHEBI:61548"/>
        <dbReference type="EC" id="1.1.1.49"/>
    </reaction>
</comment>
<evidence type="ECO:0000313" key="11">
    <source>
        <dbReference type="Proteomes" id="UP000256899"/>
    </source>
</evidence>
<gene>
    <name evidence="7 10" type="primary">zwf</name>
    <name evidence="10" type="ORF">DXX94_02080</name>
</gene>
<feature type="binding site" evidence="7">
    <location>
        <position position="50"/>
    </location>
    <ligand>
        <name>NADP(+)</name>
        <dbReference type="ChEBI" id="CHEBI:58349"/>
    </ligand>
</feature>
<dbReference type="GO" id="GO:0050661">
    <property type="term" value="F:NADP binding"/>
    <property type="evidence" value="ECO:0007669"/>
    <property type="project" value="UniProtKB-UniRule"/>
</dbReference>
<dbReference type="PANTHER" id="PTHR23429">
    <property type="entry name" value="GLUCOSE-6-PHOSPHATE 1-DEHYDROGENASE G6PD"/>
    <property type="match status" value="1"/>
</dbReference>
<dbReference type="InterPro" id="IPR022674">
    <property type="entry name" value="G6P_DH_NAD-bd"/>
</dbReference>
<dbReference type="InterPro" id="IPR019796">
    <property type="entry name" value="G6P_DH_AS"/>
</dbReference>
<feature type="domain" description="Glucose-6-phosphate dehydrogenase C-terminal" evidence="9">
    <location>
        <begin position="187"/>
        <end position="486"/>
    </location>
</feature>
<dbReference type="PIRSF" id="PIRSF000110">
    <property type="entry name" value="G6PD"/>
    <property type="match status" value="1"/>
</dbReference>
<evidence type="ECO:0000256" key="1">
    <source>
        <dbReference type="ARBA" id="ARBA00004937"/>
    </source>
</evidence>
<dbReference type="RefSeq" id="WP_116013560.1">
    <property type="nucleotide sequence ID" value="NZ_QUOT01000001.1"/>
</dbReference>
<dbReference type="HAMAP" id="MF_00966">
    <property type="entry name" value="G6PD"/>
    <property type="match status" value="1"/>
</dbReference>
<feature type="active site" description="Proton acceptor" evidence="7">
    <location>
        <position position="238"/>
    </location>
</feature>
<protein>
    <recommendedName>
        <fullName evidence="7">Glucose-6-phosphate 1-dehydrogenase</fullName>
        <shortName evidence="7">G6PD</shortName>
        <ecNumber evidence="7">1.1.1.49</ecNumber>
    </recommendedName>
</protein>
<feature type="binding site" evidence="7">
    <location>
        <position position="233"/>
    </location>
    <ligand>
        <name>substrate</name>
    </ligand>
</feature>
<evidence type="ECO:0000256" key="7">
    <source>
        <dbReference type="HAMAP-Rule" id="MF_00966"/>
    </source>
</evidence>
<dbReference type="SUPFAM" id="SSF51735">
    <property type="entry name" value="NAD(P)-binding Rossmann-fold domains"/>
    <property type="match status" value="1"/>
</dbReference>
<feature type="binding site" evidence="7">
    <location>
        <position position="214"/>
    </location>
    <ligand>
        <name>substrate</name>
    </ligand>
</feature>
<feature type="binding site" evidence="7">
    <location>
        <position position="343"/>
    </location>
    <ligand>
        <name>substrate</name>
    </ligand>
</feature>
<feature type="binding site" evidence="7">
    <location>
        <position position="338"/>
    </location>
    <ligand>
        <name>substrate</name>
    </ligand>
</feature>
<dbReference type="InterPro" id="IPR001282">
    <property type="entry name" value="G6P_DH"/>
</dbReference>
<dbReference type="GO" id="GO:0009051">
    <property type="term" value="P:pentose-phosphate shunt, oxidative branch"/>
    <property type="evidence" value="ECO:0007669"/>
    <property type="project" value="TreeGrafter"/>
</dbReference>
<dbReference type="EC" id="1.1.1.49" evidence="7"/>
<keyword evidence="4 7" id="KW-0521">NADP</keyword>
<sequence>MKNAQSSPAVDVVLFGVLGDLSRRKLLPALYQLDLAGLLDESTRVVGVARQEHSNQDLVDFAKENLTQFVKDGLNEEVLSRFLARLVYQRLDFKQTDSYVDLANTVATDKERIYYFSTPPAIYGDITEGLHKADLIQPKDRVVMEKPIGHCLESSRVINDMVSKHFEENQIYRIDHYLGKETVLNLLVLRFANSLFTNNWDRNHIDHIQITVAESVGIEGRWGFYDEAGQMRDMVQNHLLQILSLLAMEPPADLSADSIRDEKLKVIKALLPITRQNIKEKTVRGQYTEGFLAGKAVPGYLEEEGANKNSNTESFVAIKAEIDNWRWTGVPFYLRTGKRMPAKHSEIVVHFKEQPHNIFKDSYADLPANKLTIRLQPDEGVELEVMNKIPGIASQMNIHENKLDLSFSETYENERVVDAYERLMLEVINGNQSLFVRRDEVEAAWMWADSIIDAWQASNDKPKPYAAGSWGPVSSISLIARDDRQWVE</sequence>
<feature type="binding site" evidence="7">
    <location>
        <position position="180"/>
    </location>
    <ligand>
        <name>substrate</name>
    </ligand>
</feature>
<dbReference type="GO" id="GO:0005829">
    <property type="term" value="C:cytosol"/>
    <property type="evidence" value="ECO:0007669"/>
    <property type="project" value="TreeGrafter"/>
</dbReference>
<evidence type="ECO:0000313" key="10">
    <source>
        <dbReference type="EMBL" id="REL29604.1"/>
    </source>
</evidence>
<dbReference type="Proteomes" id="UP000256899">
    <property type="component" value="Unassembled WGS sequence"/>
</dbReference>
<comment type="function">
    <text evidence="7">Catalyzes the oxidation of glucose 6-phosphate to 6-phosphogluconolactone.</text>
</comment>
<feature type="domain" description="Glucose-6-phosphate dehydrogenase NAD-binding" evidence="8">
    <location>
        <begin position="13"/>
        <end position="185"/>
    </location>
</feature>
<proteinExistence type="inferred from homology"/>